<feature type="binding site" description="axial binding residue" evidence="8">
    <location>
        <position position="446"/>
    </location>
    <ligand>
        <name>heme</name>
        <dbReference type="ChEBI" id="CHEBI:30413"/>
    </ligand>
    <ligandPart>
        <name>Fe</name>
        <dbReference type="ChEBI" id="CHEBI:18248"/>
    </ligandPart>
</feature>
<gene>
    <name evidence="9" type="ORF">Slin15195_G092290</name>
</gene>
<evidence type="ECO:0000256" key="4">
    <source>
        <dbReference type="ARBA" id="ARBA00022723"/>
    </source>
</evidence>
<evidence type="ECO:0000256" key="2">
    <source>
        <dbReference type="ARBA" id="ARBA00010617"/>
    </source>
</evidence>
<dbReference type="CDD" id="cd11041">
    <property type="entry name" value="CYP503A1-like"/>
    <property type="match status" value="1"/>
</dbReference>
<evidence type="ECO:0000313" key="10">
    <source>
        <dbReference type="Proteomes" id="UP001056384"/>
    </source>
</evidence>
<evidence type="ECO:0000256" key="7">
    <source>
        <dbReference type="ARBA" id="ARBA00023033"/>
    </source>
</evidence>
<comment type="similarity">
    <text evidence="2">Belongs to the cytochrome P450 family.</text>
</comment>
<dbReference type="InterPro" id="IPR002403">
    <property type="entry name" value="Cyt_P450_E_grp-IV"/>
</dbReference>
<keyword evidence="10" id="KW-1185">Reference proteome</keyword>
<dbReference type="GO" id="GO:0020037">
    <property type="term" value="F:heme binding"/>
    <property type="evidence" value="ECO:0007669"/>
    <property type="project" value="InterPro"/>
</dbReference>
<comment type="cofactor">
    <cofactor evidence="1 8">
        <name>heme</name>
        <dbReference type="ChEBI" id="CHEBI:30413"/>
    </cofactor>
</comment>
<accession>A0A9Q9AVI5</accession>
<dbReference type="PANTHER" id="PTHR46206">
    <property type="entry name" value="CYTOCHROME P450"/>
    <property type="match status" value="1"/>
</dbReference>
<evidence type="ECO:0000256" key="6">
    <source>
        <dbReference type="ARBA" id="ARBA00023004"/>
    </source>
</evidence>
<keyword evidence="7" id="KW-0503">Monooxygenase</keyword>
<keyword evidence="3 8" id="KW-0349">Heme</keyword>
<keyword evidence="6 8" id="KW-0408">Iron</keyword>
<sequence>MALLEGIVETWQHTSTFQRLLYSLSLIAFTVWAQQLFKSTKSSVYPFANTKKSDFTKNARRLLIEGGQKFTGPFKVLTDSGPTIMLPPEHIDAINATDQLSFNAHVAHEFMAHFETFRVMRPPPPGMFGEAVIKGITRALPKYTKPLSQEMIAALDDTWGDQQTWKQVKLAGDVQGWVSRISTCIFLGPDFAHNKDWNGIMTSYTVNLFMAIGVTKVFHPAIRPVIDLISPLNRKCRRDHTRAAAILKPVLEAREKEINAAEKEDRSPELPDDSIEWFRNAAHGRAYQDTDLQLALAIAAIHTSSDLLCQAILNFCAHSDIQTPLRQEAVDVLKKYGLQKVALTELRLLDSFFKETQRLKPINMASMHRSAMSDVTLPGTDINIFKGEQTAISSERMWNPEIYAEPEKFDAYRYIEKRKIPGWENKGLLVSTSPEHLGFAHGKHACPGRFFAANEVKIAMLHVMLNYDMKIDRPEDAQCETYGTAMFVRRGVKIWMRKREAEVDLTALANEL</sequence>
<protein>
    <submittedName>
        <fullName evidence="9">Cytochrome P450</fullName>
    </submittedName>
</protein>
<dbReference type="EMBL" id="CP099425">
    <property type="protein sequence ID" value="USW55910.1"/>
    <property type="molecule type" value="Genomic_DNA"/>
</dbReference>
<organism evidence="9 10">
    <name type="scientific">Septoria linicola</name>
    <dbReference type="NCBI Taxonomy" id="215465"/>
    <lineage>
        <taxon>Eukaryota</taxon>
        <taxon>Fungi</taxon>
        <taxon>Dikarya</taxon>
        <taxon>Ascomycota</taxon>
        <taxon>Pezizomycotina</taxon>
        <taxon>Dothideomycetes</taxon>
        <taxon>Dothideomycetidae</taxon>
        <taxon>Mycosphaerellales</taxon>
        <taxon>Mycosphaerellaceae</taxon>
        <taxon>Septoria</taxon>
    </lineage>
</organism>
<dbReference type="Pfam" id="PF00067">
    <property type="entry name" value="p450"/>
    <property type="match status" value="1"/>
</dbReference>
<evidence type="ECO:0000256" key="3">
    <source>
        <dbReference type="ARBA" id="ARBA00022617"/>
    </source>
</evidence>
<evidence type="ECO:0000256" key="5">
    <source>
        <dbReference type="ARBA" id="ARBA00023002"/>
    </source>
</evidence>
<dbReference type="PRINTS" id="PR00465">
    <property type="entry name" value="EP450IV"/>
</dbReference>
<dbReference type="AlphaFoldDB" id="A0A9Q9AVI5"/>
<dbReference type="GO" id="GO:0005506">
    <property type="term" value="F:iron ion binding"/>
    <property type="evidence" value="ECO:0007669"/>
    <property type="project" value="InterPro"/>
</dbReference>
<dbReference type="Gene3D" id="1.10.630.10">
    <property type="entry name" value="Cytochrome P450"/>
    <property type="match status" value="1"/>
</dbReference>
<dbReference type="InterPro" id="IPR036396">
    <property type="entry name" value="Cyt_P450_sf"/>
</dbReference>
<evidence type="ECO:0000313" key="9">
    <source>
        <dbReference type="EMBL" id="USW55910.1"/>
    </source>
</evidence>
<dbReference type="InterPro" id="IPR001128">
    <property type="entry name" value="Cyt_P450"/>
</dbReference>
<keyword evidence="5" id="KW-0560">Oxidoreductase</keyword>
<dbReference type="GO" id="GO:0004497">
    <property type="term" value="F:monooxygenase activity"/>
    <property type="evidence" value="ECO:0007669"/>
    <property type="project" value="UniProtKB-KW"/>
</dbReference>
<evidence type="ECO:0000256" key="8">
    <source>
        <dbReference type="PIRSR" id="PIRSR602403-1"/>
    </source>
</evidence>
<dbReference type="Proteomes" id="UP001056384">
    <property type="component" value="Chromosome 8"/>
</dbReference>
<dbReference type="PANTHER" id="PTHR46206:SF2">
    <property type="entry name" value="CYTOCHROME P450 MONOOXYGENASE AUSG-RELATED"/>
    <property type="match status" value="1"/>
</dbReference>
<evidence type="ECO:0000256" key="1">
    <source>
        <dbReference type="ARBA" id="ARBA00001971"/>
    </source>
</evidence>
<proteinExistence type="inferred from homology"/>
<reference evidence="9" key="1">
    <citation type="submission" date="2022-06" db="EMBL/GenBank/DDBJ databases">
        <title>Complete genome sequences of two strains of the flax pathogen Septoria linicola.</title>
        <authorList>
            <person name="Lapalu N."/>
            <person name="Simon A."/>
            <person name="Demenou B."/>
            <person name="Paumier D."/>
            <person name="Guillot M.-P."/>
            <person name="Gout L."/>
            <person name="Valade R."/>
        </authorList>
    </citation>
    <scope>NUCLEOTIDE SEQUENCE</scope>
    <source>
        <strain evidence="9">SE15195</strain>
    </source>
</reference>
<dbReference type="SUPFAM" id="SSF48264">
    <property type="entry name" value="Cytochrome P450"/>
    <property type="match status" value="1"/>
</dbReference>
<keyword evidence="4 8" id="KW-0479">Metal-binding</keyword>
<name>A0A9Q9AVI5_9PEZI</name>
<dbReference type="GO" id="GO:0016705">
    <property type="term" value="F:oxidoreductase activity, acting on paired donors, with incorporation or reduction of molecular oxygen"/>
    <property type="evidence" value="ECO:0007669"/>
    <property type="project" value="InterPro"/>
</dbReference>